<dbReference type="Gene3D" id="1.10.600.10">
    <property type="entry name" value="Farnesyl Diphosphate Synthase"/>
    <property type="match status" value="1"/>
</dbReference>
<comment type="similarity">
    <text evidence="2">Belongs to the FPP/GGPP synthase family.</text>
</comment>
<dbReference type="GO" id="GO:0008299">
    <property type="term" value="P:isoprenoid biosynthetic process"/>
    <property type="evidence" value="ECO:0007669"/>
    <property type="project" value="InterPro"/>
</dbReference>
<evidence type="ECO:0000256" key="2">
    <source>
        <dbReference type="ARBA" id="ARBA00006706"/>
    </source>
</evidence>
<gene>
    <name evidence="6" type="ORF">SCFA_1980003</name>
</gene>
<evidence type="ECO:0000256" key="4">
    <source>
        <dbReference type="ARBA" id="ARBA00022723"/>
    </source>
</evidence>
<accession>A0A485LWW6</accession>
<dbReference type="PANTHER" id="PTHR12001">
    <property type="entry name" value="GERANYLGERANYL PYROPHOSPHATE SYNTHASE"/>
    <property type="match status" value="1"/>
</dbReference>
<evidence type="ECO:0000256" key="1">
    <source>
        <dbReference type="ARBA" id="ARBA00001946"/>
    </source>
</evidence>
<reference evidence="6" key="1">
    <citation type="submission" date="2019-03" db="EMBL/GenBank/DDBJ databases">
        <authorList>
            <person name="Hao L."/>
        </authorList>
    </citation>
    <scope>NUCLEOTIDE SEQUENCE</scope>
</reference>
<proteinExistence type="inferred from homology"/>
<dbReference type="PANTHER" id="PTHR12001:SF69">
    <property type="entry name" value="ALL TRANS-POLYPRENYL-DIPHOSPHATE SYNTHASE PDSS1"/>
    <property type="match status" value="1"/>
</dbReference>
<dbReference type="GO" id="GO:0046872">
    <property type="term" value="F:metal ion binding"/>
    <property type="evidence" value="ECO:0007669"/>
    <property type="project" value="UniProtKB-KW"/>
</dbReference>
<dbReference type="CDD" id="cd00867">
    <property type="entry name" value="Trans_IPPS"/>
    <property type="match status" value="1"/>
</dbReference>
<name>A0A485LWW6_9ZZZZ</name>
<comment type="cofactor">
    <cofactor evidence="1">
        <name>Mg(2+)</name>
        <dbReference type="ChEBI" id="CHEBI:18420"/>
    </cofactor>
</comment>
<sequence>MLSNIITPIEGEIVSVHNLIKKHLTIKSGYLGRYAHLELSSINKNIRPVLVVLSSRIFGLAREKSIALAGIIQFIYMASSVHRGITENDSEYHRGNIDPRDGSQFPVLVGDYLYGKFFFFLTEACILKLLDPLADIICQIHEGGILRKRLTRQVASPKALYEVVRKETSELFAGCCSLSALLTGAPPDVRESMRNYGLNLGMAYGLLEQGISREHVTTYLGMAHNSLSLLPSGQERTLLEKLVNNLYRQGLPAQRMVI</sequence>
<keyword evidence="4" id="KW-0479">Metal-binding</keyword>
<dbReference type="EMBL" id="CAADRN010000110">
    <property type="protein sequence ID" value="VFU13005.1"/>
    <property type="molecule type" value="Genomic_DNA"/>
</dbReference>
<evidence type="ECO:0008006" key="7">
    <source>
        <dbReference type="Google" id="ProtNLM"/>
    </source>
</evidence>
<evidence type="ECO:0000256" key="5">
    <source>
        <dbReference type="ARBA" id="ARBA00022842"/>
    </source>
</evidence>
<dbReference type="GO" id="GO:0004659">
    <property type="term" value="F:prenyltransferase activity"/>
    <property type="evidence" value="ECO:0007669"/>
    <property type="project" value="InterPro"/>
</dbReference>
<evidence type="ECO:0000256" key="3">
    <source>
        <dbReference type="ARBA" id="ARBA00022679"/>
    </source>
</evidence>
<keyword evidence="3" id="KW-0808">Transferase</keyword>
<evidence type="ECO:0000313" key="6">
    <source>
        <dbReference type="EMBL" id="VFU13005.1"/>
    </source>
</evidence>
<dbReference type="Pfam" id="PF00348">
    <property type="entry name" value="polyprenyl_synt"/>
    <property type="match status" value="1"/>
</dbReference>
<dbReference type="InterPro" id="IPR008949">
    <property type="entry name" value="Isoprenoid_synthase_dom_sf"/>
</dbReference>
<protein>
    <recommendedName>
        <fullName evidence="7">All-trans-octaprenyl-diphosphate synthase</fullName>
    </recommendedName>
</protein>
<dbReference type="SUPFAM" id="SSF48576">
    <property type="entry name" value="Terpenoid synthases"/>
    <property type="match status" value="1"/>
</dbReference>
<dbReference type="AlphaFoldDB" id="A0A485LWW6"/>
<organism evidence="6">
    <name type="scientific">anaerobic digester metagenome</name>
    <dbReference type="NCBI Taxonomy" id="1263854"/>
    <lineage>
        <taxon>unclassified sequences</taxon>
        <taxon>metagenomes</taxon>
        <taxon>ecological metagenomes</taxon>
    </lineage>
</organism>
<keyword evidence="5" id="KW-0460">Magnesium</keyword>
<dbReference type="InterPro" id="IPR000092">
    <property type="entry name" value="Polyprenyl_synt"/>
</dbReference>